<dbReference type="RefSeq" id="WP_065997143.1">
    <property type="nucleotide sequence ID" value="NZ_MDEO01000028.1"/>
</dbReference>
<evidence type="ECO:0000313" key="6">
    <source>
        <dbReference type="Proteomes" id="UP000094412"/>
    </source>
</evidence>
<dbReference type="InterPro" id="IPR036291">
    <property type="entry name" value="NAD(P)-bd_dom_sf"/>
</dbReference>
<dbReference type="AlphaFoldDB" id="A0A1C2E350"/>
<name>A0A1C2E350_9HYPH</name>
<feature type="domain" description="Ketoreductase" evidence="4">
    <location>
        <begin position="5"/>
        <end position="188"/>
    </location>
</feature>
<dbReference type="SMART" id="SM00822">
    <property type="entry name" value="PKS_KR"/>
    <property type="match status" value="1"/>
</dbReference>
<gene>
    <name evidence="5" type="ORF">QV13_07210</name>
</gene>
<dbReference type="SUPFAM" id="SSF51735">
    <property type="entry name" value="NAD(P)-binding Rossmann-fold domains"/>
    <property type="match status" value="1"/>
</dbReference>
<sequence length="263" mass="26640">MSTREIALVSGAGSGIGRAVSLVLAARGAHVGVLDLSRENAEETVALVDEAGGTATPLAADVSNLESLASAIDSFAHSGEGLDTVIAAAGVARGGLIQRMSEAAWDHVIDVNLKGTFLLARQTLPLLQRRGGGAFVAVSSDAGVMGSVAYGAYCASKHGVIGLVKAMALDHGREGIRSNVVCPGFVDTPMAQRIFSKAPPGTRAAFEKAVPMGRFAAPQEVAAVIAHLSSREAAYTNGCVYLVDGGSSAGHLIGQCLNDGTGS</sequence>
<dbReference type="PANTHER" id="PTHR24321">
    <property type="entry name" value="DEHYDROGENASES, SHORT CHAIN"/>
    <property type="match status" value="1"/>
</dbReference>
<dbReference type="InterPro" id="IPR002347">
    <property type="entry name" value="SDR_fam"/>
</dbReference>
<evidence type="ECO:0000256" key="3">
    <source>
        <dbReference type="ARBA" id="ARBA00023027"/>
    </source>
</evidence>
<evidence type="ECO:0000313" key="5">
    <source>
        <dbReference type="EMBL" id="OCX21440.1"/>
    </source>
</evidence>
<keyword evidence="2" id="KW-0560">Oxidoreductase</keyword>
<dbReference type="Gene3D" id="3.40.50.720">
    <property type="entry name" value="NAD(P)-binding Rossmann-like Domain"/>
    <property type="match status" value="1"/>
</dbReference>
<comment type="similarity">
    <text evidence="1">Belongs to the short-chain dehydrogenases/reductases (SDR) family.</text>
</comment>
<proteinExistence type="inferred from homology"/>
<keyword evidence="6" id="KW-1185">Reference proteome</keyword>
<dbReference type="STRING" id="1566387.QV13_07210"/>
<organism evidence="5 6">
    <name type="scientific">Mesorhizobium hungaricum</name>
    <dbReference type="NCBI Taxonomy" id="1566387"/>
    <lineage>
        <taxon>Bacteria</taxon>
        <taxon>Pseudomonadati</taxon>
        <taxon>Pseudomonadota</taxon>
        <taxon>Alphaproteobacteria</taxon>
        <taxon>Hyphomicrobiales</taxon>
        <taxon>Phyllobacteriaceae</taxon>
        <taxon>Mesorhizobium</taxon>
    </lineage>
</organism>
<evidence type="ECO:0000259" key="4">
    <source>
        <dbReference type="SMART" id="SM00822"/>
    </source>
</evidence>
<dbReference type="InterPro" id="IPR020904">
    <property type="entry name" value="Sc_DH/Rdtase_CS"/>
</dbReference>
<accession>A0A1C2E350</accession>
<dbReference type="PANTHER" id="PTHR24321:SF8">
    <property type="entry name" value="ESTRADIOL 17-BETA-DEHYDROGENASE 8-RELATED"/>
    <property type="match status" value="1"/>
</dbReference>
<protein>
    <recommendedName>
        <fullName evidence="4">Ketoreductase domain-containing protein</fullName>
    </recommendedName>
</protein>
<evidence type="ECO:0000256" key="1">
    <source>
        <dbReference type="ARBA" id="ARBA00006484"/>
    </source>
</evidence>
<dbReference type="PROSITE" id="PS00061">
    <property type="entry name" value="ADH_SHORT"/>
    <property type="match status" value="1"/>
</dbReference>
<comment type="caution">
    <text evidence="5">The sequence shown here is derived from an EMBL/GenBank/DDBJ whole genome shotgun (WGS) entry which is preliminary data.</text>
</comment>
<dbReference type="EMBL" id="MDEO01000028">
    <property type="protein sequence ID" value="OCX21440.1"/>
    <property type="molecule type" value="Genomic_DNA"/>
</dbReference>
<reference evidence="5 6" key="1">
    <citation type="submission" date="2016-08" db="EMBL/GenBank/DDBJ databases">
        <title>Whole genome sequence of Mesorhizobium sp. strain UASWS1009 isolated from industrial sewage.</title>
        <authorList>
            <person name="Crovadore J."/>
            <person name="Calmin G."/>
            <person name="Chablais R."/>
            <person name="Cochard B."/>
            <person name="Lefort F."/>
        </authorList>
    </citation>
    <scope>NUCLEOTIDE SEQUENCE [LARGE SCALE GENOMIC DNA]</scope>
    <source>
        <strain evidence="5 6">UASWS1009</strain>
    </source>
</reference>
<dbReference type="GO" id="GO:0016491">
    <property type="term" value="F:oxidoreductase activity"/>
    <property type="evidence" value="ECO:0007669"/>
    <property type="project" value="UniProtKB-KW"/>
</dbReference>
<dbReference type="Proteomes" id="UP000094412">
    <property type="component" value="Unassembled WGS sequence"/>
</dbReference>
<keyword evidence="3" id="KW-0520">NAD</keyword>
<evidence type="ECO:0000256" key="2">
    <source>
        <dbReference type="ARBA" id="ARBA00023002"/>
    </source>
</evidence>
<dbReference type="FunFam" id="3.40.50.720:FF:000084">
    <property type="entry name" value="Short-chain dehydrogenase reductase"/>
    <property type="match status" value="1"/>
</dbReference>
<dbReference type="PRINTS" id="PR00081">
    <property type="entry name" value="GDHRDH"/>
</dbReference>
<dbReference type="Pfam" id="PF13561">
    <property type="entry name" value="adh_short_C2"/>
    <property type="match status" value="1"/>
</dbReference>
<dbReference type="InterPro" id="IPR057326">
    <property type="entry name" value="KR_dom"/>
</dbReference>